<evidence type="ECO:0000256" key="3">
    <source>
        <dbReference type="ARBA" id="ARBA00022617"/>
    </source>
</evidence>
<proteinExistence type="inferred from homology"/>
<evidence type="ECO:0000256" key="5">
    <source>
        <dbReference type="ARBA" id="ARBA00022729"/>
    </source>
</evidence>
<dbReference type="GO" id="GO:0046872">
    <property type="term" value="F:metal ion binding"/>
    <property type="evidence" value="ECO:0007669"/>
    <property type="project" value="UniProtKB-KW"/>
</dbReference>
<dbReference type="SMART" id="SM00564">
    <property type="entry name" value="PQQ"/>
    <property type="match status" value="3"/>
</dbReference>
<keyword evidence="6" id="KW-0560">Oxidoreductase</keyword>
<dbReference type="SUPFAM" id="SSF46626">
    <property type="entry name" value="Cytochrome c"/>
    <property type="match status" value="1"/>
</dbReference>
<protein>
    <recommendedName>
        <fullName evidence="8">Cytochrome c domain-containing protein</fullName>
    </recommendedName>
</protein>
<evidence type="ECO:0000259" key="8">
    <source>
        <dbReference type="PROSITE" id="PS51007"/>
    </source>
</evidence>
<dbReference type="GO" id="GO:0020037">
    <property type="term" value="F:heme binding"/>
    <property type="evidence" value="ECO:0007669"/>
    <property type="project" value="InterPro"/>
</dbReference>
<evidence type="ECO:0000256" key="4">
    <source>
        <dbReference type="ARBA" id="ARBA00022723"/>
    </source>
</evidence>
<evidence type="ECO:0000256" key="1">
    <source>
        <dbReference type="ARBA" id="ARBA00001931"/>
    </source>
</evidence>
<evidence type="ECO:0000256" key="2">
    <source>
        <dbReference type="ARBA" id="ARBA00008156"/>
    </source>
</evidence>
<dbReference type="SUPFAM" id="SSF50998">
    <property type="entry name" value="Quinoprotein alcohol dehydrogenase-like"/>
    <property type="match status" value="1"/>
</dbReference>
<name>A0A382G5T8_9ZZZZ</name>
<dbReference type="PANTHER" id="PTHR32303">
    <property type="entry name" value="QUINOPROTEIN ALCOHOL DEHYDROGENASE (CYTOCHROME C)"/>
    <property type="match status" value="1"/>
</dbReference>
<dbReference type="Pfam" id="PF01011">
    <property type="entry name" value="PQQ"/>
    <property type="match status" value="2"/>
</dbReference>
<feature type="non-terminal residue" evidence="9">
    <location>
        <position position="506"/>
    </location>
</feature>
<dbReference type="PANTHER" id="PTHR32303:SF4">
    <property type="entry name" value="QUINOPROTEIN GLUCOSE DEHYDROGENASE"/>
    <property type="match status" value="1"/>
</dbReference>
<dbReference type="InterPro" id="IPR018391">
    <property type="entry name" value="PQQ_b-propeller_rpt"/>
</dbReference>
<dbReference type="AlphaFoldDB" id="A0A382G5T8"/>
<gene>
    <name evidence="9" type="ORF">METZ01_LOCUS222797</name>
</gene>
<dbReference type="InterPro" id="IPR011047">
    <property type="entry name" value="Quinoprotein_ADH-like_sf"/>
</dbReference>
<evidence type="ECO:0000313" key="9">
    <source>
        <dbReference type="EMBL" id="SVB69943.1"/>
    </source>
</evidence>
<keyword evidence="5" id="KW-0732">Signal</keyword>
<comment type="cofactor">
    <cofactor evidence="1">
        <name>pyrroloquinoline quinone</name>
        <dbReference type="ChEBI" id="CHEBI:58442"/>
    </cofactor>
</comment>
<dbReference type="GO" id="GO:0009055">
    <property type="term" value="F:electron transfer activity"/>
    <property type="evidence" value="ECO:0007669"/>
    <property type="project" value="InterPro"/>
</dbReference>
<dbReference type="InterPro" id="IPR009056">
    <property type="entry name" value="Cyt_c-like_dom"/>
</dbReference>
<dbReference type="InterPro" id="IPR036909">
    <property type="entry name" value="Cyt_c-like_dom_sf"/>
</dbReference>
<accession>A0A382G5T8</accession>
<dbReference type="Gene3D" id="1.10.760.10">
    <property type="entry name" value="Cytochrome c-like domain"/>
    <property type="match status" value="1"/>
</dbReference>
<dbReference type="PROSITE" id="PS51007">
    <property type="entry name" value="CYTC"/>
    <property type="match status" value="1"/>
</dbReference>
<dbReference type="InterPro" id="IPR002372">
    <property type="entry name" value="PQQ_rpt_dom"/>
</dbReference>
<keyword evidence="4" id="KW-0479">Metal-binding</keyword>
<reference evidence="9" key="1">
    <citation type="submission" date="2018-05" db="EMBL/GenBank/DDBJ databases">
        <authorList>
            <person name="Lanie J.A."/>
            <person name="Ng W.-L."/>
            <person name="Kazmierczak K.M."/>
            <person name="Andrzejewski T.M."/>
            <person name="Davidsen T.M."/>
            <person name="Wayne K.J."/>
            <person name="Tettelin H."/>
            <person name="Glass J.I."/>
            <person name="Rusch D."/>
            <person name="Podicherti R."/>
            <person name="Tsui H.-C.T."/>
            <person name="Winkler M.E."/>
        </authorList>
    </citation>
    <scope>NUCLEOTIDE SEQUENCE</scope>
</reference>
<organism evidence="9">
    <name type="scientific">marine metagenome</name>
    <dbReference type="NCBI Taxonomy" id="408172"/>
    <lineage>
        <taxon>unclassified sequences</taxon>
        <taxon>metagenomes</taxon>
        <taxon>ecological metagenomes</taxon>
    </lineage>
</organism>
<feature type="domain" description="Cytochrome c" evidence="8">
    <location>
        <begin position="305"/>
        <end position="380"/>
    </location>
</feature>
<evidence type="ECO:0000256" key="7">
    <source>
        <dbReference type="ARBA" id="ARBA00023004"/>
    </source>
</evidence>
<dbReference type="GO" id="GO:0016491">
    <property type="term" value="F:oxidoreductase activity"/>
    <property type="evidence" value="ECO:0007669"/>
    <property type="project" value="UniProtKB-KW"/>
</dbReference>
<evidence type="ECO:0000256" key="6">
    <source>
        <dbReference type="ARBA" id="ARBA00023002"/>
    </source>
</evidence>
<feature type="non-terminal residue" evidence="9">
    <location>
        <position position="1"/>
    </location>
</feature>
<sequence>TLYALRPKDGKILFAKPGPEVRAAGAIFKNILVLAGFRKDVFGFDVRTGEKLWTFHTIPEEGEFGHETWDKPENGANCWGGMSLDSHRGIAYVSTGSPKPNFLGHTHRGINLFANCVIALDAKTGKRLWHFQEIRHDIWDLDVPCAPNLVTVTRNGQKVDAVAQVTKMGNTLVLDRVTGKPLFPFRLKRAPTSPTPGELTSAYQPAPELPEPFIRQEFTLNDVPDRSPKARAHVLKQIEGMRHGFYQTHAPGMPIVMLPGTHGGAEWTGACFDPESELLYVSATELPSIVKITRINRPVVDETKLPSTAGRKVYETFCIACHGPNRQGVGVAPSILGLSPRLKDQDVRELIPKGRGGMPPLPVLNKKQTDDLLEYLFDRDREYPKPLERPERPTYGFGGFPKLFDHEGYPGIKPPWGILAAINLNTGKLSWKIPYGEYEKLTAQGMPLTGTRNFGGPLVTKGGLVFCSGTADNKIRAFDKATGKELWAARLPFVGSAPPATYAVNS</sequence>
<dbReference type="Pfam" id="PF13442">
    <property type="entry name" value="Cytochrome_CBB3"/>
    <property type="match status" value="1"/>
</dbReference>
<comment type="similarity">
    <text evidence="2">Belongs to the bacterial PQQ dehydrogenase family.</text>
</comment>
<dbReference type="Gene3D" id="2.140.10.10">
    <property type="entry name" value="Quinoprotein alcohol dehydrogenase-like superfamily"/>
    <property type="match status" value="2"/>
</dbReference>
<keyword evidence="3" id="KW-0349">Heme</keyword>
<dbReference type="EMBL" id="UINC01053435">
    <property type="protein sequence ID" value="SVB69943.1"/>
    <property type="molecule type" value="Genomic_DNA"/>
</dbReference>
<keyword evidence="7" id="KW-0408">Iron</keyword>